<reference evidence="2" key="1">
    <citation type="submission" date="2018-02" db="EMBL/GenBank/DDBJ databases">
        <authorList>
            <person name="Hausmann B."/>
        </authorList>
    </citation>
    <scope>NUCLEOTIDE SEQUENCE [LARGE SCALE GENOMIC DNA]</scope>
    <source>
        <strain evidence="2">Peat soil MAG SbF1</strain>
    </source>
</reference>
<dbReference type="AlphaFoldDB" id="A0A2U3K4P2"/>
<gene>
    <name evidence="1" type="ORF">SBF1_1370009</name>
</gene>
<dbReference type="Proteomes" id="UP000238916">
    <property type="component" value="Unassembled WGS sequence"/>
</dbReference>
<dbReference type="EMBL" id="OMOF01000043">
    <property type="protein sequence ID" value="SPF34579.1"/>
    <property type="molecule type" value="Genomic_DNA"/>
</dbReference>
<proteinExistence type="predicted"/>
<sequence length="43" mass="5007">MNALLDVLSQLINHRLHRLTQNKYILALNYKSLVTQLMIAKVD</sequence>
<protein>
    <submittedName>
        <fullName evidence="1">Uncharacterized protein</fullName>
    </submittedName>
</protein>
<accession>A0A2U3K4P2</accession>
<organism evidence="1 2">
    <name type="scientific">Candidatus Desulfosporosinus infrequens</name>
    <dbReference type="NCBI Taxonomy" id="2043169"/>
    <lineage>
        <taxon>Bacteria</taxon>
        <taxon>Bacillati</taxon>
        <taxon>Bacillota</taxon>
        <taxon>Clostridia</taxon>
        <taxon>Eubacteriales</taxon>
        <taxon>Desulfitobacteriaceae</taxon>
        <taxon>Desulfosporosinus</taxon>
    </lineage>
</organism>
<evidence type="ECO:0000313" key="2">
    <source>
        <dbReference type="Proteomes" id="UP000238916"/>
    </source>
</evidence>
<name>A0A2U3K4P2_9FIRM</name>
<evidence type="ECO:0000313" key="1">
    <source>
        <dbReference type="EMBL" id="SPF34579.1"/>
    </source>
</evidence>